<evidence type="ECO:0000313" key="15">
    <source>
        <dbReference type="EMBL" id="KAF6200385.1"/>
    </source>
</evidence>
<feature type="domain" description="ERCC4" evidence="14">
    <location>
        <begin position="170"/>
        <end position="262"/>
    </location>
</feature>
<evidence type="ECO:0000259" key="14">
    <source>
        <dbReference type="SMART" id="SM00891"/>
    </source>
</evidence>
<evidence type="ECO:0000256" key="12">
    <source>
        <dbReference type="ARBA" id="ARBA00023242"/>
    </source>
</evidence>
<keyword evidence="11 13" id="KW-0234">DNA repair</keyword>
<evidence type="ECO:0000256" key="13">
    <source>
        <dbReference type="RuleBase" id="RU369042"/>
    </source>
</evidence>
<keyword evidence="9 13" id="KW-0460">Magnesium</keyword>
<dbReference type="GO" id="GO:0000727">
    <property type="term" value="P:double-strand break repair via break-induced replication"/>
    <property type="evidence" value="ECO:0007669"/>
    <property type="project" value="UniProtKB-UniRule"/>
</dbReference>
<dbReference type="InterPro" id="IPR042530">
    <property type="entry name" value="EME1/EME2_C"/>
</dbReference>
<evidence type="ECO:0000313" key="16">
    <source>
        <dbReference type="Proteomes" id="UP000466442"/>
    </source>
</evidence>
<dbReference type="InterPro" id="IPR010996">
    <property type="entry name" value="HHH_MUS81"/>
</dbReference>
<dbReference type="PANTHER" id="PTHR13451">
    <property type="entry name" value="CLASS II CROSSOVER JUNCTION ENDONUCLEASE MUS81"/>
    <property type="match status" value="1"/>
</dbReference>
<evidence type="ECO:0000256" key="5">
    <source>
        <dbReference type="ARBA" id="ARBA00022723"/>
    </source>
</evidence>
<keyword evidence="6 13" id="KW-0255">Endonuclease</keyword>
<dbReference type="GO" id="GO:0000712">
    <property type="term" value="P:resolution of meiotic recombination intermediates"/>
    <property type="evidence" value="ECO:0007669"/>
    <property type="project" value="TreeGrafter"/>
</dbReference>
<dbReference type="PANTHER" id="PTHR13451:SF0">
    <property type="entry name" value="CROSSOVER JUNCTION ENDONUCLEASE MUS81"/>
    <property type="match status" value="1"/>
</dbReference>
<dbReference type="SMART" id="SM00891">
    <property type="entry name" value="ERCC4"/>
    <property type="match status" value="1"/>
</dbReference>
<dbReference type="GO" id="GO:0048257">
    <property type="term" value="F:3'-flap endonuclease activity"/>
    <property type="evidence" value="ECO:0007669"/>
    <property type="project" value="TreeGrafter"/>
</dbReference>
<dbReference type="InterPro" id="IPR011335">
    <property type="entry name" value="Restrct_endonuc-II-like"/>
</dbReference>
<dbReference type="GO" id="GO:0031573">
    <property type="term" value="P:mitotic intra-S DNA damage checkpoint signaling"/>
    <property type="evidence" value="ECO:0007669"/>
    <property type="project" value="TreeGrafter"/>
</dbReference>
<sequence>MEQEAKRAKLFMKNPNPIYVTWLEEWLTEARLKNDVRRETVLIAALQSLRKYPVRLNCAKDCIILDKFSRKLIEEIELRENAGGCSSNLQASPVVVDVQDSKTLHDESSQHLHSQLEGEWDEEKSPCYGVLVAKIKEKEDCSAQQITPEESNYVPVDDFSVFEPNTFDIILLIDTAEKGFLSSVQDFMQLGVEFEVRRLKVGDYAWVARDSQRRELLLPFLVERKRLDDLLKSVMDGRFSEQKFRLQMSTIPNIVYLIELCELRGNQQIVSQAISNMLVKDSFTVKETKNNLDAIQYLANLTRYFVGSIKSKTLIRSEEYEKNCSVNHEVLLLPEFNAFFAGMEKNRTFTSKEMFTKQLVQLHGLSADRAWSIASTYKTPKVMIEAFLDSGPNLLTNLEYGLLNKKIGAAISGNLHRFYTSLNFH</sequence>
<keyword evidence="8 13" id="KW-0378">Hydrolase</keyword>
<comment type="function">
    <text evidence="13">Interacts with EME1 to form a DNA structure-specific endonuclease with substrate preference for branched DNA structures with a 5'-end at the branch nick. Typical substrates include 3'-flap structures, D-loops, replication forks and nicked Holliday junctions. May be required in mitosis for the processing of stalled or collapsed replication fork intermediates. May be required in meiosis for the repair of meiosis-specific double strand breaks subsequent to single-end invasion (SEI).</text>
</comment>
<dbReference type="Gene3D" id="1.10.150.670">
    <property type="entry name" value="Crossover junction endonuclease EME1, DNA-binding domain"/>
    <property type="match status" value="1"/>
</dbReference>
<dbReference type="EMBL" id="WIXP02000014">
    <property type="protein sequence ID" value="KAF6200385.1"/>
    <property type="molecule type" value="Genomic_DNA"/>
</dbReference>
<comment type="subcellular location">
    <subcellularLocation>
        <location evidence="2 13">Nucleus</location>
    </subcellularLocation>
</comment>
<evidence type="ECO:0000256" key="10">
    <source>
        <dbReference type="ARBA" id="ARBA00023172"/>
    </source>
</evidence>
<dbReference type="Pfam" id="PF02732">
    <property type="entry name" value="ERCC4"/>
    <property type="match status" value="1"/>
</dbReference>
<dbReference type="GO" id="GO:0048476">
    <property type="term" value="C:Holliday junction resolvase complex"/>
    <property type="evidence" value="ECO:0007669"/>
    <property type="project" value="UniProtKB-UniRule"/>
</dbReference>
<dbReference type="CDD" id="cd20074">
    <property type="entry name" value="XPF_nuclease_Mus81"/>
    <property type="match status" value="1"/>
</dbReference>
<dbReference type="GO" id="GO:0003677">
    <property type="term" value="F:DNA binding"/>
    <property type="evidence" value="ECO:0007669"/>
    <property type="project" value="UniProtKB-UniRule"/>
</dbReference>
<comment type="caution">
    <text evidence="15">The sequence shown here is derived from an EMBL/GenBank/DDBJ whole genome shotgun (WGS) entry which is preliminary data.</text>
</comment>
<evidence type="ECO:0000256" key="8">
    <source>
        <dbReference type="ARBA" id="ARBA00022801"/>
    </source>
</evidence>
<comment type="subunit">
    <text evidence="13">Interacts with EME1.</text>
</comment>
<dbReference type="OrthoDB" id="5963188at2759"/>
<keyword evidence="4 13" id="KW-0540">Nuclease</keyword>
<dbReference type="GO" id="GO:0006308">
    <property type="term" value="P:DNA catabolic process"/>
    <property type="evidence" value="ECO:0007669"/>
    <property type="project" value="UniProtKB-UniRule"/>
</dbReference>
<proteinExistence type="inferred from homology"/>
<dbReference type="InterPro" id="IPR006166">
    <property type="entry name" value="ERCC4_domain"/>
</dbReference>
<protein>
    <recommendedName>
        <fullName evidence="13">Crossover junction endonuclease MUS81</fullName>
        <ecNumber evidence="13">3.1.22.-</ecNumber>
    </recommendedName>
</protein>
<comment type="similarity">
    <text evidence="3 13">Belongs to the XPF family.</text>
</comment>
<evidence type="ECO:0000256" key="9">
    <source>
        <dbReference type="ARBA" id="ARBA00022842"/>
    </source>
</evidence>
<name>A0A8S9WYG4_APOLU</name>
<evidence type="ECO:0000256" key="4">
    <source>
        <dbReference type="ARBA" id="ARBA00022722"/>
    </source>
</evidence>
<keyword evidence="16" id="KW-1185">Reference proteome</keyword>
<comment type="cofactor">
    <cofactor evidence="1 13">
        <name>Mg(2+)</name>
        <dbReference type="ChEBI" id="CHEBI:18420"/>
    </cofactor>
</comment>
<evidence type="ECO:0000256" key="3">
    <source>
        <dbReference type="ARBA" id="ARBA00010015"/>
    </source>
</evidence>
<dbReference type="Pfam" id="PF14716">
    <property type="entry name" value="HHH_8"/>
    <property type="match status" value="1"/>
</dbReference>
<evidence type="ECO:0000256" key="1">
    <source>
        <dbReference type="ARBA" id="ARBA00001946"/>
    </source>
</evidence>
<dbReference type="GO" id="GO:0046872">
    <property type="term" value="F:metal ion binding"/>
    <property type="evidence" value="ECO:0007669"/>
    <property type="project" value="UniProtKB-UniRule"/>
</dbReference>
<evidence type="ECO:0000256" key="11">
    <source>
        <dbReference type="ARBA" id="ARBA00023204"/>
    </source>
</evidence>
<dbReference type="GO" id="GO:0008821">
    <property type="term" value="F:crossover junction DNA endonuclease activity"/>
    <property type="evidence" value="ECO:0007669"/>
    <property type="project" value="UniProtKB-UniRule"/>
</dbReference>
<keyword evidence="7 13" id="KW-0227">DNA damage</keyword>
<dbReference type="SUPFAM" id="SSF52980">
    <property type="entry name" value="Restriction endonuclease-like"/>
    <property type="match status" value="1"/>
</dbReference>
<dbReference type="SUPFAM" id="SSF47802">
    <property type="entry name" value="DNA polymerase beta, N-terminal domain-like"/>
    <property type="match status" value="1"/>
</dbReference>
<accession>A0A8S9WYG4</accession>
<dbReference type="InterPro" id="IPR033309">
    <property type="entry name" value="Mus81"/>
</dbReference>
<evidence type="ECO:0000256" key="2">
    <source>
        <dbReference type="ARBA" id="ARBA00004123"/>
    </source>
</evidence>
<evidence type="ECO:0000256" key="6">
    <source>
        <dbReference type="ARBA" id="ARBA00022759"/>
    </source>
</evidence>
<keyword evidence="12 13" id="KW-0539">Nucleus</keyword>
<dbReference type="InterPro" id="IPR027421">
    <property type="entry name" value="DNA_pol_lamdba_lyase_dom_sf"/>
</dbReference>
<dbReference type="GO" id="GO:0005634">
    <property type="term" value="C:nucleus"/>
    <property type="evidence" value="ECO:0007669"/>
    <property type="project" value="UniProtKB-SubCell"/>
</dbReference>
<gene>
    <name evidence="15" type="ORF">GE061_006688</name>
</gene>
<keyword evidence="5 13" id="KW-0479">Metal-binding</keyword>
<dbReference type="EC" id="3.1.22.-" evidence="13"/>
<dbReference type="Proteomes" id="UP000466442">
    <property type="component" value="Unassembled WGS sequence"/>
</dbReference>
<dbReference type="AlphaFoldDB" id="A0A8S9WYG4"/>
<organism evidence="15 16">
    <name type="scientific">Apolygus lucorum</name>
    <name type="common">Small green plant bug</name>
    <name type="synonym">Lygocoris lucorum</name>
    <dbReference type="NCBI Taxonomy" id="248454"/>
    <lineage>
        <taxon>Eukaryota</taxon>
        <taxon>Metazoa</taxon>
        <taxon>Ecdysozoa</taxon>
        <taxon>Arthropoda</taxon>
        <taxon>Hexapoda</taxon>
        <taxon>Insecta</taxon>
        <taxon>Pterygota</taxon>
        <taxon>Neoptera</taxon>
        <taxon>Paraneoptera</taxon>
        <taxon>Hemiptera</taxon>
        <taxon>Heteroptera</taxon>
        <taxon>Panheteroptera</taxon>
        <taxon>Cimicomorpha</taxon>
        <taxon>Miridae</taxon>
        <taxon>Mirini</taxon>
        <taxon>Apolygus</taxon>
    </lineage>
</organism>
<dbReference type="InterPro" id="IPR047416">
    <property type="entry name" value="XPF_nuclease_Mus81"/>
</dbReference>
<dbReference type="Gene3D" id="1.10.150.110">
    <property type="entry name" value="DNA polymerase beta, N-terminal domain-like"/>
    <property type="match status" value="1"/>
</dbReference>
<evidence type="ECO:0000256" key="7">
    <source>
        <dbReference type="ARBA" id="ARBA00022763"/>
    </source>
</evidence>
<reference evidence="15" key="1">
    <citation type="journal article" date="2021" name="Mol. Ecol. Resour.">
        <title>Apolygus lucorum genome provides insights into omnivorousness and mesophyll feeding.</title>
        <authorList>
            <person name="Liu Y."/>
            <person name="Liu H."/>
            <person name="Wang H."/>
            <person name="Huang T."/>
            <person name="Liu B."/>
            <person name="Yang B."/>
            <person name="Yin L."/>
            <person name="Li B."/>
            <person name="Zhang Y."/>
            <person name="Zhang S."/>
            <person name="Jiang F."/>
            <person name="Zhang X."/>
            <person name="Ren Y."/>
            <person name="Wang B."/>
            <person name="Wang S."/>
            <person name="Lu Y."/>
            <person name="Wu K."/>
            <person name="Fan W."/>
            <person name="Wang G."/>
        </authorList>
    </citation>
    <scope>NUCLEOTIDE SEQUENCE</scope>
    <source>
        <strain evidence="15">12Hb</strain>
    </source>
</reference>
<dbReference type="Gene3D" id="3.40.50.10130">
    <property type="match status" value="1"/>
</dbReference>
<keyword evidence="10 13" id="KW-0233">DNA recombination</keyword>